<feature type="compositionally biased region" description="Basic and acidic residues" evidence="1">
    <location>
        <begin position="9"/>
        <end position="23"/>
    </location>
</feature>
<feature type="compositionally biased region" description="Basic residues" evidence="1">
    <location>
        <begin position="88"/>
        <end position="105"/>
    </location>
</feature>
<dbReference type="AlphaFoldDB" id="A0A9P4HWF7"/>
<evidence type="ECO:0000256" key="1">
    <source>
        <dbReference type="SAM" id="MobiDB-lite"/>
    </source>
</evidence>
<proteinExistence type="predicted"/>
<feature type="compositionally biased region" description="Low complexity" evidence="1">
    <location>
        <begin position="24"/>
        <end position="37"/>
    </location>
</feature>
<feature type="region of interest" description="Disordered" evidence="1">
    <location>
        <begin position="1"/>
        <end position="50"/>
    </location>
</feature>
<dbReference type="Proteomes" id="UP000799776">
    <property type="component" value="Unassembled WGS sequence"/>
</dbReference>
<organism evidence="2 3">
    <name type="scientific">Saccharata proteae CBS 121410</name>
    <dbReference type="NCBI Taxonomy" id="1314787"/>
    <lineage>
        <taxon>Eukaryota</taxon>
        <taxon>Fungi</taxon>
        <taxon>Dikarya</taxon>
        <taxon>Ascomycota</taxon>
        <taxon>Pezizomycotina</taxon>
        <taxon>Dothideomycetes</taxon>
        <taxon>Dothideomycetes incertae sedis</taxon>
        <taxon>Botryosphaeriales</taxon>
        <taxon>Saccharataceae</taxon>
        <taxon>Saccharata</taxon>
    </lineage>
</organism>
<name>A0A9P4HWF7_9PEZI</name>
<accession>A0A9P4HWF7</accession>
<feature type="region of interest" description="Disordered" evidence="1">
    <location>
        <begin position="62"/>
        <end position="166"/>
    </location>
</feature>
<keyword evidence="3" id="KW-1185">Reference proteome</keyword>
<sequence>MKLRNGTSYEHRFPPRIDARDARPAAAAVPEAHPDAAIPAPKSRMKRKALDTELAISPKRARLDTSQPSVKESVPHYKAGHNSANARLKARKTGRKTALSHKPAHTKPVQPHHELASIAPQQAEAAVQDGPAAGTRGRKRQAIEAADADGESAAKKARQDDVGPHKFPWFGLPGELKTRIHRELMPTTKAWEEANNTNRRLRQEGKPELPELVHPARPYGSFDPGNSAYFAKVPDYKALDVQFHHELVGQFYKDRTWVVEPAKESTLKTMPQAKENERITGFFPKIKHLVIKFAKIYGNQEHKEDEAWFNLNLDTRRATEVLTMRSERKPTATASETNFMNEAEAVLRALAMEVWRNRRNNIVISRDIETMCALFRRHLMREIILKAGPLDRSLERLSRWLRENP</sequence>
<evidence type="ECO:0000313" key="3">
    <source>
        <dbReference type="Proteomes" id="UP000799776"/>
    </source>
</evidence>
<reference evidence="2" key="1">
    <citation type="journal article" date="2020" name="Stud. Mycol.">
        <title>101 Dothideomycetes genomes: a test case for predicting lifestyles and emergence of pathogens.</title>
        <authorList>
            <person name="Haridas S."/>
            <person name="Albert R."/>
            <person name="Binder M."/>
            <person name="Bloem J."/>
            <person name="Labutti K."/>
            <person name="Salamov A."/>
            <person name="Andreopoulos B."/>
            <person name="Baker S."/>
            <person name="Barry K."/>
            <person name="Bills G."/>
            <person name="Bluhm B."/>
            <person name="Cannon C."/>
            <person name="Castanera R."/>
            <person name="Culley D."/>
            <person name="Daum C."/>
            <person name="Ezra D."/>
            <person name="Gonzalez J."/>
            <person name="Henrissat B."/>
            <person name="Kuo A."/>
            <person name="Liang C."/>
            <person name="Lipzen A."/>
            <person name="Lutzoni F."/>
            <person name="Magnuson J."/>
            <person name="Mondo S."/>
            <person name="Nolan M."/>
            <person name="Ohm R."/>
            <person name="Pangilinan J."/>
            <person name="Park H.-J."/>
            <person name="Ramirez L."/>
            <person name="Alfaro M."/>
            <person name="Sun H."/>
            <person name="Tritt A."/>
            <person name="Yoshinaga Y."/>
            <person name="Zwiers L.-H."/>
            <person name="Turgeon B."/>
            <person name="Goodwin S."/>
            <person name="Spatafora J."/>
            <person name="Crous P."/>
            <person name="Grigoriev I."/>
        </authorList>
    </citation>
    <scope>NUCLEOTIDE SEQUENCE</scope>
    <source>
        <strain evidence="2">CBS 121410</strain>
    </source>
</reference>
<comment type="caution">
    <text evidence="2">The sequence shown here is derived from an EMBL/GenBank/DDBJ whole genome shotgun (WGS) entry which is preliminary data.</text>
</comment>
<gene>
    <name evidence="2" type="ORF">K490DRAFT_56587</name>
</gene>
<evidence type="ECO:0000313" key="2">
    <source>
        <dbReference type="EMBL" id="KAF2088023.1"/>
    </source>
</evidence>
<protein>
    <submittedName>
        <fullName evidence="2">Uncharacterized protein</fullName>
    </submittedName>
</protein>
<feature type="compositionally biased region" description="Basic and acidic residues" evidence="1">
    <location>
        <begin position="152"/>
        <end position="164"/>
    </location>
</feature>
<dbReference type="EMBL" id="ML978718">
    <property type="protein sequence ID" value="KAF2088023.1"/>
    <property type="molecule type" value="Genomic_DNA"/>
</dbReference>